<comment type="caution">
    <text evidence="1">The sequence shown here is derived from an EMBL/GenBank/DDBJ whole genome shotgun (WGS) entry which is preliminary data.</text>
</comment>
<sequence length="43" mass="5012">MRDNRKNSKKKAYHGLTGKDYTQQYLLRHSLQLLACIGWSSNS</sequence>
<keyword evidence="2" id="KW-1185">Reference proteome</keyword>
<proteinExistence type="predicted"/>
<accession>A0A077PE10</accession>
<organism evidence="1 2">
    <name type="scientific">Xenorhabdus bovienii str. kraussei Quebec</name>
    <dbReference type="NCBI Taxonomy" id="1398203"/>
    <lineage>
        <taxon>Bacteria</taxon>
        <taxon>Pseudomonadati</taxon>
        <taxon>Pseudomonadota</taxon>
        <taxon>Gammaproteobacteria</taxon>
        <taxon>Enterobacterales</taxon>
        <taxon>Morganellaceae</taxon>
        <taxon>Xenorhabdus</taxon>
    </lineage>
</organism>
<dbReference type="AlphaFoldDB" id="A0A077PE10"/>
<reference evidence="1" key="1">
    <citation type="submission" date="2013-07" db="EMBL/GenBank/DDBJ databases">
        <title>Sub-species coevolution in mutualistic symbiosis.</title>
        <authorList>
            <person name="Murfin K."/>
            <person name="Klassen J."/>
            <person name="Lee M."/>
            <person name="Forst S."/>
            <person name="Stock P."/>
            <person name="Goodrich-Blair H."/>
        </authorList>
    </citation>
    <scope>NUCLEOTIDE SEQUENCE [LARGE SCALE GENOMIC DNA]</scope>
    <source>
        <strain evidence="1">Kraussei Quebec</strain>
    </source>
</reference>
<protein>
    <submittedName>
        <fullName evidence="1">Uncharacterized protein</fullName>
    </submittedName>
</protein>
<gene>
    <name evidence="1" type="ORF">XBKQ1_1580069</name>
</gene>
<evidence type="ECO:0000313" key="2">
    <source>
        <dbReference type="Proteomes" id="UP000028500"/>
    </source>
</evidence>
<evidence type="ECO:0000313" key="1">
    <source>
        <dbReference type="EMBL" id="CDH18857.1"/>
    </source>
</evidence>
<name>A0A077PE10_XENBV</name>
<dbReference type="EMBL" id="CBSY010000066">
    <property type="protein sequence ID" value="CDH18857.1"/>
    <property type="molecule type" value="Genomic_DNA"/>
</dbReference>
<dbReference type="HOGENOM" id="CLU_3241603_0_0_6"/>
<dbReference type="Proteomes" id="UP000028500">
    <property type="component" value="Unassembled WGS sequence"/>
</dbReference>